<dbReference type="InterPro" id="IPR003607">
    <property type="entry name" value="HD/PDEase_dom"/>
</dbReference>
<evidence type="ECO:0000259" key="3">
    <source>
        <dbReference type="PROSITE" id="PS50887"/>
    </source>
</evidence>
<dbReference type="NCBIfam" id="TIGR00254">
    <property type="entry name" value="GGDEF"/>
    <property type="match status" value="1"/>
</dbReference>
<evidence type="ECO:0000313" key="6">
    <source>
        <dbReference type="Proteomes" id="UP000240317"/>
    </source>
</evidence>
<dbReference type="Gene3D" id="3.30.70.270">
    <property type="match status" value="1"/>
</dbReference>
<dbReference type="SMART" id="SM00471">
    <property type="entry name" value="HDc"/>
    <property type="match status" value="1"/>
</dbReference>
<protein>
    <recommendedName>
        <fullName evidence="7">Diguanylate cyclase</fullName>
    </recommendedName>
</protein>
<dbReference type="SUPFAM" id="SSF109604">
    <property type="entry name" value="HD-domain/PDEase-like"/>
    <property type="match status" value="1"/>
</dbReference>
<sequence>MRGERRTGPRRHWSWGPPGGGRRAPHPTAGPFSHTLAAPQGPRRTAHCWTDHCWIDVRCWSLGRASQETAFWRVMSQEPSAFKLPPHADAAAFRRLLALTARLLGVPAAALWAPRLDAAGAAPDTLLAWLCLQTWLTPAQGPVLYPGPNLDPPAALRAQAPRFFAGLLLCGGDGQPLAVLYGADPQPRSGPPPGLSEETQAALNDLGALLVHELGRAQPVTTTPALQTISEHTSDAAYVKDRAGRYVLVNPAAGAMLGCAPTLMLGQTDEALFGAQADRHLRALEERVMHTGVPELTERVVRARTFELVTWPVTAPHGAVDGVVSLGRDLTDRRHRAQALQDASAALAGQVDLRTQTLARLALEDPVTGLHNRRAFDADLDIALAQVSPGSEVTLLLLDVNAFKAWNDVHGHDAGDALLRALGGALQASCPGATVYRLGGDEFALMGLDLDPGPLRECVRAAERAVQAQGFAELSCAVGLARAPAEAGTPSTLVRLADQRMLHEKAARRAEQGLGSLTGAPPDDRALELAGEVTFGALRATLALLAHDERAGHNVWAPLLEAAVAAVPGAESGSLSLRDGETFVLQAQVGYSSALVGVQQPAAAAHVWYGSASAPQASRARLLTRSEIRQRLQAAAANEEWTRARPAFETHGELTHIQANVCVPVVQGGQVVAYLNLDNLQNPAAFSGRSADIAEAFATQIAALLAARRRQAQEAARRRELEGLLSVTAALREVTHPAQAEAVLAQQAAALLGTAEVTLWPAGEVPQQAPQGAPDGQDPAPALARQALQTRTVVRWPPPGAEGPAPSGPAVMAAPLWRSGGQPLGALLATRARPPFTELDAGLLGGIAAIGATTLERLEGVEALRRRAEEFQKLSDLSHLSAALTDPAQVARRSLAECRTFLGADVAALVGLDGEALVTDGGPASAELQAALLAALAGDRAPASHAGAPALDAAGVQALMTAPVQQDGRVVGHACLLWGRAGPRPPAARPLLDRAAELVGQAMERRAHLAALEATQEGALLTLGLALELRDFETAGHTRRVVQQALRLGAALGLGAEELEGLRQGAYLHDIGKLAVPDRILLKPGPLDMAERAVMQSHADVGAALTRSVATLHPLARAVVRHHHERWDGSGYPDGLAGNQIPLVARVFSVVDAYDALTSHRVYKAAWAPEAALQEVQAQAGRQFDPVIAALFVRLQAQPDLLGQPPEVPAPEA</sequence>
<dbReference type="InterPro" id="IPR043128">
    <property type="entry name" value="Rev_trsase/Diguanyl_cyclase"/>
</dbReference>
<comment type="caution">
    <text evidence="5">The sequence shown here is derived from an EMBL/GenBank/DDBJ whole genome shotgun (WGS) entry which is preliminary data.</text>
</comment>
<accession>A0A2T3W9T8</accession>
<evidence type="ECO:0000259" key="2">
    <source>
        <dbReference type="PROSITE" id="PS50112"/>
    </source>
</evidence>
<dbReference type="InterPro" id="IPR052020">
    <property type="entry name" value="Cyclic_di-GMP/3'3'-cGAMP_PDE"/>
</dbReference>
<dbReference type="SMART" id="SM00065">
    <property type="entry name" value="GAF"/>
    <property type="match status" value="2"/>
</dbReference>
<dbReference type="Pfam" id="PF00990">
    <property type="entry name" value="GGDEF"/>
    <property type="match status" value="1"/>
</dbReference>
<dbReference type="InterPro" id="IPR006675">
    <property type="entry name" value="HDIG_dom"/>
</dbReference>
<dbReference type="Gene3D" id="3.30.450.20">
    <property type="entry name" value="PAS domain"/>
    <property type="match status" value="1"/>
</dbReference>
<dbReference type="AlphaFoldDB" id="A0A2T3W9T8"/>
<evidence type="ECO:0000313" key="5">
    <source>
        <dbReference type="EMBL" id="PTA68655.1"/>
    </source>
</evidence>
<dbReference type="InterPro" id="IPR003018">
    <property type="entry name" value="GAF"/>
</dbReference>
<evidence type="ECO:0000259" key="4">
    <source>
        <dbReference type="PROSITE" id="PS51832"/>
    </source>
</evidence>
<name>A0A2T3W9T8_9DEIO</name>
<gene>
    <name evidence="5" type="ORF">C8263_05220</name>
</gene>
<dbReference type="InterPro" id="IPR029016">
    <property type="entry name" value="GAF-like_dom_sf"/>
</dbReference>
<dbReference type="PROSITE" id="PS50887">
    <property type="entry name" value="GGDEF"/>
    <property type="match status" value="1"/>
</dbReference>
<feature type="region of interest" description="Disordered" evidence="1">
    <location>
        <begin position="1"/>
        <end position="32"/>
    </location>
</feature>
<dbReference type="InterPro" id="IPR013656">
    <property type="entry name" value="PAS_4"/>
</dbReference>
<dbReference type="SMART" id="SM00267">
    <property type="entry name" value="GGDEF"/>
    <property type="match status" value="1"/>
</dbReference>
<dbReference type="CDD" id="cd00130">
    <property type="entry name" value="PAS"/>
    <property type="match status" value="1"/>
</dbReference>
<feature type="domain" description="GGDEF" evidence="3">
    <location>
        <begin position="391"/>
        <end position="517"/>
    </location>
</feature>
<dbReference type="SUPFAM" id="SSF55785">
    <property type="entry name" value="PYP-like sensor domain (PAS domain)"/>
    <property type="match status" value="1"/>
</dbReference>
<keyword evidence="6" id="KW-1185">Reference proteome</keyword>
<feature type="domain" description="PAS" evidence="2">
    <location>
        <begin position="222"/>
        <end position="292"/>
    </location>
</feature>
<dbReference type="EMBL" id="PYSV01000004">
    <property type="protein sequence ID" value="PTA68655.1"/>
    <property type="molecule type" value="Genomic_DNA"/>
</dbReference>
<dbReference type="Pfam" id="PF01590">
    <property type="entry name" value="GAF"/>
    <property type="match status" value="1"/>
</dbReference>
<dbReference type="NCBIfam" id="TIGR00229">
    <property type="entry name" value="sensory_box"/>
    <property type="match status" value="1"/>
</dbReference>
<dbReference type="InterPro" id="IPR035965">
    <property type="entry name" value="PAS-like_dom_sf"/>
</dbReference>
<dbReference type="Gene3D" id="3.30.450.40">
    <property type="match status" value="3"/>
</dbReference>
<dbReference type="CDD" id="cd00077">
    <property type="entry name" value="HDc"/>
    <property type="match status" value="1"/>
</dbReference>
<dbReference type="Gene3D" id="1.10.3210.10">
    <property type="entry name" value="Hypothetical protein af1432"/>
    <property type="match status" value="1"/>
</dbReference>
<dbReference type="Pfam" id="PF13487">
    <property type="entry name" value="HD_5"/>
    <property type="match status" value="1"/>
</dbReference>
<dbReference type="PANTHER" id="PTHR45228:SF8">
    <property type="entry name" value="TWO-COMPONENT RESPONSE REGULATOR-RELATED"/>
    <property type="match status" value="1"/>
</dbReference>
<dbReference type="PROSITE" id="PS51832">
    <property type="entry name" value="HD_GYP"/>
    <property type="match status" value="1"/>
</dbReference>
<dbReference type="SMART" id="SM00091">
    <property type="entry name" value="PAS"/>
    <property type="match status" value="1"/>
</dbReference>
<dbReference type="NCBIfam" id="TIGR00277">
    <property type="entry name" value="HDIG"/>
    <property type="match status" value="1"/>
</dbReference>
<evidence type="ECO:0000256" key="1">
    <source>
        <dbReference type="SAM" id="MobiDB-lite"/>
    </source>
</evidence>
<dbReference type="Pfam" id="PF08448">
    <property type="entry name" value="PAS_4"/>
    <property type="match status" value="1"/>
</dbReference>
<reference evidence="5 6" key="1">
    <citation type="submission" date="2018-03" db="EMBL/GenBank/DDBJ databases">
        <title>Draft genome of Deinococcus sp. OD32.</title>
        <authorList>
            <person name="Wang X.-P."/>
            <person name="Du Z.-J."/>
        </authorList>
    </citation>
    <scope>NUCLEOTIDE SEQUENCE [LARGE SCALE GENOMIC DNA]</scope>
    <source>
        <strain evidence="5 6">OD32</strain>
    </source>
</reference>
<dbReference type="InterPro" id="IPR037522">
    <property type="entry name" value="HD_GYP_dom"/>
</dbReference>
<dbReference type="PANTHER" id="PTHR45228">
    <property type="entry name" value="CYCLIC DI-GMP PHOSPHODIESTERASE TM_0186-RELATED"/>
    <property type="match status" value="1"/>
</dbReference>
<dbReference type="Proteomes" id="UP000240317">
    <property type="component" value="Unassembled WGS sequence"/>
</dbReference>
<evidence type="ECO:0008006" key="7">
    <source>
        <dbReference type="Google" id="ProtNLM"/>
    </source>
</evidence>
<dbReference type="PROSITE" id="PS50112">
    <property type="entry name" value="PAS"/>
    <property type="match status" value="1"/>
</dbReference>
<organism evidence="5 6">
    <name type="scientific">Deinococcus arcticus</name>
    <dbReference type="NCBI Taxonomy" id="2136176"/>
    <lineage>
        <taxon>Bacteria</taxon>
        <taxon>Thermotogati</taxon>
        <taxon>Deinococcota</taxon>
        <taxon>Deinococci</taxon>
        <taxon>Deinococcales</taxon>
        <taxon>Deinococcaceae</taxon>
        <taxon>Deinococcus</taxon>
    </lineage>
</organism>
<dbReference type="CDD" id="cd01949">
    <property type="entry name" value="GGDEF"/>
    <property type="match status" value="1"/>
</dbReference>
<dbReference type="InterPro" id="IPR029787">
    <property type="entry name" value="Nucleotide_cyclase"/>
</dbReference>
<dbReference type="SUPFAM" id="SSF55781">
    <property type="entry name" value="GAF domain-like"/>
    <property type="match status" value="3"/>
</dbReference>
<feature type="domain" description="HD-GYP" evidence="4">
    <location>
        <begin position="1012"/>
        <end position="1208"/>
    </location>
</feature>
<proteinExistence type="predicted"/>
<dbReference type="InterPro" id="IPR000014">
    <property type="entry name" value="PAS"/>
</dbReference>
<dbReference type="SUPFAM" id="SSF55073">
    <property type="entry name" value="Nucleotide cyclase"/>
    <property type="match status" value="1"/>
</dbReference>
<dbReference type="InterPro" id="IPR000160">
    <property type="entry name" value="GGDEF_dom"/>
</dbReference>